<sequence>MRMTGGVSLEDGIPTVLDHATTNLESVKEACGAICGAAEPLAGIGREANRLIGALALVRDLAALQTPEVGARALAVVQLGALLASSMNILGAETRHHQAEPRELQARDRGYSHLDVMLRRLTEEREALAGAVAGVYVGLQGDVVEGFRVSGKGVVSVNGRVRGALGVDTVLFTRLQHRLCQTEDIIKLDDADAEQLGLPQRSSTRIEQWRAGVSE</sequence>
<proteinExistence type="predicted"/>
<dbReference type="EMBL" id="MU853412">
    <property type="protein sequence ID" value="KAK4133549.1"/>
    <property type="molecule type" value="Genomic_DNA"/>
</dbReference>
<dbReference type="Proteomes" id="UP001304895">
    <property type="component" value="Unassembled WGS sequence"/>
</dbReference>
<gene>
    <name evidence="1" type="ORF">BT67DRAFT_53547</name>
</gene>
<dbReference type="AlphaFoldDB" id="A0AAN6UIU5"/>
<comment type="caution">
    <text evidence="1">The sequence shown here is derived from an EMBL/GenBank/DDBJ whole genome shotgun (WGS) entry which is preliminary data.</text>
</comment>
<reference evidence="1" key="1">
    <citation type="journal article" date="2023" name="Mol. Phylogenet. Evol.">
        <title>Genome-scale phylogeny and comparative genomics of the fungal order Sordariales.</title>
        <authorList>
            <person name="Hensen N."/>
            <person name="Bonometti L."/>
            <person name="Westerberg I."/>
            <person name="Brannstrom I.O."/>
            <person name="Guillou S."/>
            <person name="Cros-Aarteil S."/>
            <person name="Calhoun S."/>
            <person name="Haridas S."/>
            <person name="Kuo A."/>
            <person name="Mondo S."/>
            <person name="Pangilinan J."/>
            <person name="Riley R."/>
            <person name="LaButti K."/>
            <person name="Andreopoulos B."/>
            <person name="Lipzen A."/>
            <person name="Chen C."/>
            <person name="Yan M."/>
            <person name="Daum C."/>
            <person name="Ng V."/>
            <person name="Clum A."/>
            <person name="Steindorff A."/>
            <person name="Ohm R.A."/>
            <person name="Martin F."/>
            <person name="Silar P."/>
            <person name="Natvig D.O."/>
            <person name="Lalanne C."/>
            <person name="Gautier V."/>
            <person name="Ament-Velasquez S.L."/>
            <person name="Kruys A."/>
            <person name="Hutchinson M.I."/>
            <person name="Powell A.J."/>
            <person name="Barry K."/>
            <person name="Miller A.N."/>
            <person name="Grigoriev I.V."/>
            <person name="Debuchy R."/>
            <person name="Gladieux P."/>
            <person name="Hiltunen Thoren M."/>
            <person name="Johannesson H."/>
        </authorList>
    </citation>
    <scope>NUCLEOTIDE SEQUENCE</scope>
    <source>
        <strain evidence="1">CBS 123565</strain>
    </source>
</reference>
<name>A0AAN6UIU5_9PEZI</name>
<organism evidence="1 2">
    <name type="scientific">Trichocladium antarcticum</name>
    <dbReference type="NCBI Taxonomy" id="1450529"/>
    <lineage>
        <taxon>Eukaryota</taxon>
        <taxon>Fungi</taxon>
        <taxon>Dikarya</taxon>
        <taxon>Ascomycota</taxon>
        <taxon>Pezizomycotina</taxon>
        <taxon>Sordariomycetes</taxon>
        <taxon>Sordariomycetidae</taxon>
        <taxon>Sordariales</taxon>
        <taxon>Chaetomiaceae</taxon>
        <taxon>Trichocladium</taxon>
    </lineage>
</organism>
<keyword evidence="2" id="KW-1185">Reference proteome</keyword>
<evidence type="ECO:0000313" key="1">
    <source>
        <dbReference type="EMBL" id="KAK4133549.1"/>
    </source>
</evidence>
<protein>
    <submittedName>
        <fullName evidence="1">Uncharacterized protein</fullName>
    </submittedName>
</protein>
<reference evidence="1" key="2">
    <citation type="submission" date="2023-05" db="EMBL/GenBank/DDBJ databases">
        <authorList>
            <consortium name="Lawrence Berkeley National Laboratory"/>
            <person name="Steindorff A."/>
            <person name="Hensen N."/>
            <person name="Bonometti L."/>
            <person name="Westerberg I."/>
            <person name="Brannstrom I.O."/>
            <person name="Guillou S."/>
            <person name="Cros-Aarteil S."/>
            <person name="Calhoun S."/>
            <person name="Haridas S."/>
            <person name="Kuo A."/>
            <person name="Mondo S."/>
            <person name="Pangilinan J."/>
            <person name="Riley R."/>
            <person name="Labutti K."/>
            <person name="Andreopoulos B."/>
            <person name="Lipzen A."/>
            <person name="Chen C."/>
            <person name="Yanf M."/>
            <person name="Daum C."/>
            <person name="Ng V."/>
            <person name="Clum A."/>
            <person name="Ohm R."/>
            <person name="Martin F."/>
            <person name="Silar P."/>
            <person name="Natvig D."/>
            <person name="Lalanne C."/>
            <person name="Gautier V."/>
            <person name="Ament-Velasquez S.L."/>
            <person name="Kruys A."/>
            <person name="Hutchinson M.I."/>
            <person name="Powell A.J."/>
            <person name="Barry K."/>
            <person name="Miller A.N."/>
            <person name="Grigoriev I.V."/>
            <person name="Debuchy R."/>
            <person name="Gladieux P."/>
            <person name="Thoren M.H."/>
            <person name="Johannesson H."/>
        </authorList>
    </citation>
    <scope>NUCLEOTIDE SEQUENCE</scope>
    <source>
        <strain evidence="1">CBS 123565</strain>
    </source>
</reference>
<evidence type="ECO:0000313" key="2">
    <source>
        <dbReference type="Proteomes" id="UP001304895"/>
    </source>
</evidence>
<accession>A0AAN6UIU5</accession>